<reference evidence="5" key="1">
    <citation type="journal article" date="2013" name="Stand. Genomic Sci.">
        <title>Complete genome sequence of the halophilic bacterium Spirochaeta africana type strain (Z-7692(T)) from the alkaline Lake Magadi in the East African Rift.</title>
        <authorList>
            <person name="Liolos K."/>
            <person name="Abt B."/>
            <person name="Scheuner C."/>
            <person name="Teshima H."/>
            <person name="Held B."/>
            <person name="Lapidus A."/>
            <person name="Nolan M."/>
            <person name="Lucas S."/>
            <person name="Deshpande S."/>
            <person name="Cheng J.F."/>
            <person name="Tapia R."/>
            <person name="Goodwin L.A."/>
            <person name="Pitluck S."/>
            <person name="Pagani I."/>
            <person name="Ivanova N."/>
            <person name="Mavromatis K."/>
            <person name="Mikhailova N."/>
            <person name="Huntemann M."/>
            <person name="Pati A."/>
            <person name="Chen A."/>
            <person name="Palaniappan K."/>
            <person name="Land M."/>
            <person name="Rohde M."/>
            <person name="Tindall B.J."/>
            <person name="Detter J.C."/>
            <person name="Goker M."/>
            <person name="Bristow J."/>
            <person name="Eisen J.A."/>
            <person name="Markowitz V."/>
            <person name="Hugenholtz P."/>
            <person name="Woyke T."/>
            <person name="Klenk H.P."/>
            <person name="Kyrpides N.C."/>
        </authorList>
    </citation>
    <scope>NUCLEOTIDE SEQUENCE</scope>
    <source>
        <strain evidence="5">ATCC 700263 / DSM 8902 / Z-7692</strain>
    </source>
</reference>
<evidence type="ECO:0000256" key="2">
    <source>
        <dbReference type="ARBA" id="ARBA00022737"/>
    </source>
</evidence>
<proteinExistence type="predicted"/>
<protein>
    <submittedName>
        <fullName evidence="4">CotH protein</fullName>
    </submittedName>
</protein>
<dbReference type="Proteomes" id="UP000007383">
    <property type="component" value="Chromosome"/>
</dbReference>
<dbReference type="eggNOG" id="COG5337">
    <property type="taxonomic scope" value="Bacteria"/>
</dbReference>
<feature type="chain" id="PRO_5003622971" evidence="3">
    <location>
        <begin position="24"/>
        <end position="716"/>
    </location>
</feature>
<dbReference type="PROSITE" id="PS51450">
    <property type="entry name" value="LRR"/>
    <property type="match status" value="1"/>
</dbReference>
<dbReference type="OrthoDB" id="3235126at2"/>
<dbReference type="PANTHER" id="PTHR46652">
    <property type="entry name" value="LEUCINE-RICH REPEAT AND IQ DOMAIN-CONTAINING PROTEIN 1-RELATED"/>
    <property type="match status" value="1"/>
</dbReference>
<evidence type="ECO:0000256" key="1">
    <source>
        <dbReference type="ARBA" id="ARBA00022614"/>
    </source>
</evidence>
<dbReference type="InterPro" id="IPR050836">
    <property type="entry name" value="SDS22/Internalin_LRR"/>
</dbReference>
<name>H9UF90_SPIAZ</name>
<accession>H9UF90</accession>
<evidence type="ECO:0000313" key="4">
    <source>
        <dbReference type="EMBL" id="AFG36183.1"/>
    </source>
</evidence>
<dbReference type="STRING" id="889378.Spiaf_0074"/>
<evidence type="ECO:0000313" key="5">
    <source>
        <dbReference type="Proteomes" id="UP000007383"/>
    </source>
</evidence>
<keyword evidence="2" id="KW-0677">Repeat</keyword>
<dbReference type="InterPro" id="IPR014867">
    <property type="entry name" value="Spore_coat_CotH_CotH2/3/7"/>
</dbReference>
<sequence length="716" mass="81024">MHKTVLHIVFPVIVALVALQGLAADVPQAPGAVEFGDPQLYQAVVDTLGIQSGVPVFPDDMADLESLRARSAGITSLAGLETAVNLRELDLRDNAVRDLAPLAELVQLEWLSLRENPGLQSLTPIAGLTGLTYLNINRNEEIQSIRPLADMTGLTVLIMRNVPVLADAGEREVLSGLTRLKRLNVRNTGLPSVELLLPGLEAGLYREQLDLRENPLDDTELLEPYLEDIEDYAAGIPSRNLDRYQEYLALFDPQQLHRFTLRVDRAEWDAMNSHLVEYTDDVDGRGRSGRYWRADELIYEGSNGRVVVEDAGFRTRGNTTRTIPENPPGSGEYHRAHFNIAVNRPLDLEPGTEEYQQRRDRRLFNLRRIGFKYGVADHENSDGVIREVYAQNLLNDAGVMTSRAGLAAIGFEILEPDGSVTELDYGMYMSFEPINKNFLNRRWGTAFNDGDLYKNLWQGGGPATLAPDANLERDGSRLIGVKDWERNYRPSYDQKNNDGPDDVRTHENLRGFIAELDAREGDALRRYLDREFAIERYLSYMAANLLLGNPDDYRGNFNNYYMYFPMENTPTDPPQGVDGGLDRIEFMPYDYDHGLGGGWEGYYDTAAVGIFSVPAAELHGRTLPRPLVDKVLAIPEYRQQYVDRLEDLLDSGLFAYEGYADFHRDVARLAEEEDIRVFGRWNTQPMQPEPSAAVRSYFEKRIRGVRRDIDVFRYSN</sequence>
<evidence type="ECO:0000256" key="3">
    <source>
        <dbReference type="SAM" id="SignalP"/>
    </source>
</evidence>
<dbReference type="eggNOG" id="COG4886">
    <property type="taxonomic scope" value="Bacteria"/>
</dbReference>
<keyword evidence="3" id="KW-0732">Signal</keyword>
<dbReference type="InterPro" id="IPR032675">
    <property type="entry name" value="LRR_dom_sf"/>
</dbReference>
<dbReference type="PANTHER" id="PTHR46652:SF3">
    <property type="entry name" value="LEUCINE-RICH REPEAT-CONTAINING PROTEIN 9"/>
    <property type="match status" value="1"/>
</dbReference>
<dbReference type="HOGENOM" id="CLU_385832_0_0_12"/>
<dbReference type="RefSeq" id="WP_014454181.1">
    <property type="nucleotide sequence ID" value="NC_017098.1"/>
</dbReference>
<dbReference type="Pfam" id="PF08757">
    <property type="entry name" value="CotH"/>
    <property type="match status" value="1"/>
</dbReference>
<organism evidence="4 5">
    <name type="scientific">Spirochaeta africana (strain ATCC 700263 / DSM 8902 / Z-7692)</name>
    <dbReference type="NCBI Taxonomy" id="889378"/>
    <lineage>
        <taxon>Bacteria</taxon>
        <taxon>Pseudomonadati</taxon>
        <taxon>Spirochaetota</taxon>
        <taxon>Spirochaetia</taxon>
        <taxon>Spirochaetales</taxon>
        <taxon>Spirochaetaceae</taxon>
        <taxon>Spirochaeta</taxon>
    </lineage>
</organism>
<dbReference type="SUPFAM" id="SSF52058">
    <property type="entry name" value="L domain-like"/>
    <property type="match status" value="1"/>
</dbReference>
<keyword evidence="5" id="KW-1185">Reference proteome</keyword>
<dbReference type="Gene3D" id="3.80.10.10">
    <property type="entry name" value="Ribonuclease Inhibitor"/>
    <property type="match status" value="1"/>
</dbReference>
<dbReference type="KEGG" id="sfc:Spiaf_0074"/>
<dbReference type="AlphaFoldDB" id="H9UF90"/>
<dbReference type="InterPro" id="IPR001611">
    <property type="entry name" value="Leu-rich_rpt"/>
</dbReference>
<dbReference type="PATRIC" id="fig|889378.3.peg.76"/>
<gene>
    <name evidence="4" type="ordered locus">Spiaf_0074</name>
</gene>
<feature type="signal peptide" evidence="3">
    <location>
        <begin position="1"/>
        <end position="23"/>
    </location>
</feature>
<keyword evidence="1" id="KW-0433">Leucine-rich repeat</keyword>
<dbReference type="EMBL" id="CP003282">
    <property type="protein sequence ID" value="AFG36183.1"/>
    <property type="molecule type" value="Genomic_DNA"/>
</dbReference>